<dbReference type="Gene3D" id="3.40.640.10">
    <property type="entry name" value="Type I PLP-dependent aspartate aminotransferase-like (Major domain)"/>
    <property type="match status" value="1"/>
</dbReference>
<gene>
    <name evidence="7" type="ORF">ACOF00016_LOCUS9087</name>
</gene>
<accession>A0A7S3L5W9</accession>
<dbReference type="EMBL" id="HBIM01010945">
    <property type="protein sequence ID" value="CAE0411801.1"/>
    <property type="molecule type" value="Transcribed_RNA"/>
</dbReference>
<keyword evidence="4" id="KW-0456">Lyase</keyword>
<feature type="modified residue" description="N6-(pyridoxal phosphate)lysine" evidence="5">
    <location>
        <position position="259"/>
    </location>
</feature>
<evidence type="ECO:0000256" key="5">
    <source>
        <dbReference type="PIRSR" id="PIRSR017617-1"/>
    </source>
</evidence>
<dbReference type="InterPro" id="IPR015421">
    <property type="entry name" value="PyrdxlP-dep_Trfase_major"/>
</dbReference>
<dbReference type="Pfam" id="PF01212">
    <property type="entry name" value="Beta_elim_lyase"/>
    <property type="match status" value="1"/>
</dbReference>
<dbReference type="GO" id="GO:0006545">
    <property type="term" value="P:glycine biosynthetic process"/>
    <property type="evidence" value="ECO:0007669"/>
    <property type="project" value="TreeGrafter"/>
</dbReference>
<dbReference type="InterPro" id="IPR023603">
    <property type="entry name" value="Low_specificity_L-TA-like"/>
</dbReference>
<dbReference type="GO" id="GO:0008732">
    <property type="term" value="F:L-allo-threonine aldolase activity"/>
    <property type="evidence" value="ECO:0007669"/>
    <property type="project" value="TreeGrafter"/>
</dbReference>
<reference evidence="7" key="1">
    <citation type="submission" date="2021-01" db="EMBL/GenBank/DDBJ databases">
        <authorList>
            <person name="Corre E."/>
            <person name="Pelletier E."/>
            <person name="Niang G."/>
            <person name="Scheremetjew M."/>
            <person name="Finn R."/>
            <person name="Kale V."/>
            <person name="Holt S."/>
            <person name="Cochrane G."/>
            <person name="Meng A."/>
            <person name="Brown T."/>
            <person name="Cohen L."/>
        </authorList>
    </citation>
    <scope>NUCLEOTIDE SEQUENCE</scope>
    <source>
        <strain evidence="7">CCMP127</strain>
    </source>
</reference>
<dbReference type="GO" id="GO:0005829">
    <property type="term" value="C:cytosol"/>
    <property type="evidence" value="ECO:0007669"/>
    <property type="project" value="TreeGrafter"/>
</dbReference>
<dbReference type="PANTHER" id="PTHR48097:SF9">
    <property type="entry name" value="L-THREONINE ALDOLASE"/>
    <property type="match status" value="1"/>
</dbReference>
<protein>
    <recommendedName>
        <fullName evidence="6">Aromatic amino acid beta-eliminating lyase/threonine aldolase domain-containing protein</fullName>
    </recommendedName>
</protein>
<dbReference type="Gene3D" id="3.90.1150.10">
    <property type="entry name" value="Aspartate Aminotransferase, domain 1"/>
    <property type="match status" value="1"/>
</dbReference>
<dbReference type="InterPro" id="IPR001597">
    <property type="entry name" value="ArAA_b-elim_lyase/Thr_aldolase"/>
</dbReference>
<evidence type="ECO:0000259" key="6">
    <source>
        <dbReference type="Pfam" id="PF01212"/>
    </source>
</evidence>
<dbReference type="AlphaFoldDB" id="A0A7S3L5W9"/>
<dbReference type="GO" id="GO:0006567">
    <property type="term" value="P:L-threonine catabolic process"/>
    <property type="evidence" value="ECO:0007669"/>
    <property type="project" value="TreeGrafter"/>
</dbReference>
<evidence type="ECO:0000256" key="3">
    <source>
        <dbReference type="ARBA" id="ARBA00022898"/>
    </source>
</evidence>
<dbReference type="PIRSF" id="PIRSF017617">
    <property type="entry name" value="Thr_aldolase"/>
    <property type="match status" value="1"/>
</dbReference>
<evidence type="ECO:0000313" key="7">
    <source>
        <dbReference type="EMBL" id="CAE0411801.1"/>
    </source>
</evidence>
<evidence type="ECO:0000256" key="2">
    <source>
        <dbReference type="ARBA" id="ARBA00006966"/>
    </source>
</evidence>
<proteinExistence type="inferred from homology"/>
<comment type="similarity">
    <text evidence="2">Belongs to the threonine aldolase family.</text>
</comment>
<feature type="domain" description="Aromatic amino acid beta-eliminating lyase/threonine aldolase" evidence="6">
    <location>
        <begin position="59"/>
        <end position="341"/>
    </location>
</feature>
<dbReference type="SUPFAM" id="SSF53383">
    <property type="entry name" value="PLP-dependent transferases"/>
    <property type="match status" value="1"/>
</dbReference>
<evidence type="ECO:0000256" key="1">
    <source>
        <dbReference type="ARBA" id="ARBA00001933"/>
    </source>
</evidence>
<organism evidence="7">
    <name type="scientific">Amphora coffeiformis</name>
    <dbReference type="NCBI Taxonomy" id="265554"/>
    <lineage>
        <taxon>Eukaryota</taxon>
        <taxon>Sar</taxon>
        <taxon>Stramenopiles</taxon>
        <taxon>Ochrophyta</taxon>
        <taxon>Bacillariophyta</taxon>
        <taxon>Bacillariophyceae</taxon>
        <taxon>Bacillariophycidae</taxon>
        <taxon>Thalassiophysales</taxon>
        <taxon>Catenulaceae</taxon>
        <taxon>Amphora</taxon>
    </lineage>
</organism>
<dbReference type="InterPro" id="IPR015422">
    <property type="entry name" value="PyrdxlP-dep_Trfase_small"/>
</dbReference>
<keyword evidence="3" id="KW-0663">Pyridoxal phosphate</keyword>
<dbReference type="PANTHER" id="PTHR48097">
    <property type="entry name" value="L-THREONINE ALDOLASE-RELATED"/>
    <property type="match status" value="1"/>
</dbReference>
<dbReference type="FunFam" id="3.40.640.10:FF:000030">
    <property type="entry name" value="Low-specificity L-threonine aldolase"/>
    <property type="match status" value="1"/>
</dbReference>
<name>A0A7S3L5W9_9STRA</name>
<sequence length="406" mass="43665">MKAAHPFFNNMTFLVRSQAVLGRVCLKSLPTSSKLVGALSSFSSSSSLLRDDRHNKIVDFRSDTVTSPSRPMLETVLSARTGDDVMGEDPTVLELEAYMADLFSKEKGLFVPTGTMSNLVAIMAHCHGRASEIIIGSNSHICLWEGGNAATVAGVHTKQLPEDSQTAELSEQDIRDAFRLDVDDHWPKTEAICLENSHNMMGGIALPVEYMDRIGKLAHELGTKVHVDGARIFNAATALNIPVGRLCASADSVSVCLSKGLGAPAGSVLVGEAEMIRLAKRARKRCGGGMRQAGVLAAMGYYAVQNNVQLLAADQGRARHLANVLAESGFVLPNAVQTNIIYFGLPTNSTVTQAEFVDKLDKEWGIKLGSGYTRAGADLFRVVLHLDLTDEDVEHAAKAIVRVAYS</sequence>
<dbReference type="InterPro" id="IPR015424">
    <property type="entry name" value="PyrdxlP-dep_Trfase"/>
</dbReference>
<dbReference type="NCBIfam" id="NF041359">
    <property type="entry name" value="GntG_guanitoxin"/>
    <property type="match status" value="1"/>
</dbReference>
<evidence type="ECO:0000256" key="4">
    <source>
        <dbReference type="ARBA" id="ARBA00023239"/>
    </source>
</evidence>
<comment type="cofactor">
    <cofactor evidence="1">
        <name>pyridoxal 5'-phosphate</name>
        <dbReference type="ChEBI" id="CHEBI:597326"/>
    </cofactor>
</comment>